<feature type="domain" description="Peptidase S1" evidence="3">
    <location>
        <begin position="231"/>
        <end position="383"/>
    </location>
</feature>
<dbReference type="InterPro" id="IPR043504">
    <property type="entry name" value="Peptidase_S1_PA_chymotrypsin"/>
</dbReference>
<feature type="chain" id="PRO_5017933604" evidence="2">
    <location>
        <begin position="25"/>
        <end position="412"/>
    </location>
</feature>
<dbReference type="AlphaFoldDB" id="A0A3P5W400"/>
<dbReference type="EMBL" id="UXAV01000006">
    <property type="protein sequence ID" value="VDC17988.1"/>
    <property type="molecule type" value="Genomic_DNA"/>
</dbReference>
<keyword evidence="2" id="KW-0732">Signal</keyword>
<dbReference type="GO" id="GO:0004252">
    <property type="term" value="F:serine-type endopeptidase activity"/>
    <property type="evidence" value="ECO:0007669"/>
    <property type="project" value="InterPro"/>
</dbReference>
<gene>
    <name evidence="4" type="ORF">FILTAD_00007</name>
</gene>
<dbReference type="Pfam" id="PF00089">
    <property type="entry name" value="Trypsin"/>
    <property type="match status" value="1"/>
</dbReference>
<proteinExistence type="predicted"/>
<protein>
    <submittedName>
        <fullName evidence="4">Trypsin</fullName>
    </submittedName>
</protein>
<evidence type="ECO:0000313" key="4">
    <source>
        <dbReference type="EMBL" id="VDC17988.1"/>
    </source>
</evidence>
<evidence type="ECO:0000259" key="3">
    <source>
        <dbReference type="Pfam" id="PF00089"/>
    </source>
</evidence>
<dbReference type="CDD" id="cd21112">
    <property type="entry name" value="alphaLP-like"/>
    <property type="match status" value="1"/>
</dbReference>
<organism evidence="4 5">
    <name type="scientific">Filibacter tadaridae</name>
    <dbReference type="NCBI Taxonomy" id="2483811"/>
    <lineage>
        <taxon>Bacteria</taxon>
        <taxon>Bacillati</taxon>
        <taxon>Bacillota</taxon>
        <taxon>Bacilli</taxon>
        <taxon>Bacillales</taxon>
        <taxon>Caryophanaceae</taxon>
        <taxon>Filibacter</taxon>
    </lineage>
</organism>
<evidence type="ECO:0000256" key="1">
    <source>
        <dbReference type="ARBA" id="ARBA00022825"/>
    </source>
</evidence>
<keyword evidence="5" id="KW-1185">Reference proteome</keyword>
<feature type="signal peptide" evidence="2">
    <location>
        <begin position="1"/>
        <end position="24"/>
    </location>
</feature>
<evidence type="ECO:0000313" key="5">
    <source>
        <dbReference type="Proteomes" id="UP000270468"/>
    </source>
</evidence>
<accession>A0A3P5W400</accession>
<dbReference type="OrthoDB" id="9766361at2"/>
<keyword evidence="1" id="KW-0378">Hydrolase</keyword>
<dbReference type="SUPFAM" id="SSF50494">
    <property type="entry name" value="Trypsin-like serine proteases"/>
    <property type="match status" value="1"/>
</dbReference>
<dbReference type="InterPro" id="IPR009003">
    <property type="entry name" value="Peptidase_S1_PA"/>
</dbReference>
<dbReference type="InterPro" id="IPR001254">
    <property type="entry name" value="Trypsin_dom"/>
</dbReference>
<reference evidence="4 5" key="1">
    <citation type="submission" date="2018-11" db="EMBL/GenBank/DDBJ databases">
        <authorList>
            <person name="Criscuolo A."/>
        </authorList>
    </citation>
    <scope>NUCLEOTIDE SEQUENCE [LARGE SCALE GENOMIC DNA]</scope>
    <source>
        <strain evidence="4">ATB-66</strain>
    </source>
</reference>
<dbReference type="Gene3D" id="2.40.10.10">
    <property type="entry name" value="Trypsin-like serine proteases"/>
    <property type="match status" value="2"/>
</dbReference>
<keyword evidence="1" id="KW-0720">Serine protease</keyword>
<sequence length="412" mass="45599">MKKSMLLALSLTVYSLFGLNTAEASSLQEENEARFNAVLKAHNLTSEEFRHFGNRYYNDKGELVIQFKNNPSAKSASSLLTDFADEKNIIVENVQYSEVDLFAIQDEFSEKTKHLNLSKYTKIAMNEESNGLTLQTPSLTDEQKQQISALYKEYGEDFIQFDIDSKYEFIPSPLLKDPSVTVTEPSNEVSSLITPLAAKTRYSNFSELGGGIGLKLPSGNTCTTTGVGFKGADYFIVTAGHCLTNEFGLFRQYDAPIGESHLDSGPFDFGLVKITQSGNLPDGRWATNKLFRETSKGDYDARINAVQRPVKLDVVSKSGTYTDKTVGIVTNTRVVSYLDGREFFEVTSDFVFADHGDSGGPVYNENNELLGLVSQYGDKYGSGKVIYNTHLIDAANHYGVSIYTANTALRIK</sequence>
<evidence type="ECO:0000256" key="2">
    <source>
        <dbReference type="SAM" id="SignalP"/>
    </source>
</evidence>
<keyword evidence="1" id="KW-0645">Protease</keyword>
<dbReference type="RefSeq" id="WP_124068469.1">
    <property type="nucleotide sequence ID" value="NZ_CBCRXF010000032.1"/>
</dbReference>
<name>A0A3P5W400_9BACL</name>
<dbReference type="GO" id="GO:0006508">
    <property type="term" value="P:proteolysis"/>
    <property type="evidence" value="ECO:0007669"/>
    <property type="project" value="InterPro"/>
</dbReference>
<dbReference type="Proteomes" id="UP000270468">
    <property type="component" value="Unassembled WGS sequence"/>
</dbReference>